<dbReference type="PANTHER" id="PTHR12215">
    <property type="entry name" value="PHOSPHOPANTETHEINE TRANSFERASE"/>
    <property type="match status" value="1"/>
</dbReference>
<dbReference type="GO" id="GO:0000287">
    <property type="term" value="F:magnesium ion binding"/>
    <property type="evidence" value="ECO:0007669"/>
    <property type="project" value="InterPro"/>
</dbReference>
<evidence type="ECO:0000256" key="1">
    <source>
        <dbReference type="ARBA" id="ARBA00010990"/>
    </source>
</evidence>
<dbReference type="Proteomes" id="UP000233778">
    <property type="component" value="Chromosome"/>
</dbReference>
<organism evidence="5 6">
    <name type="scientific">Serratia sp. (strain ATCC 39006)</name>
    <name type="common">Prodigiosinella confusarubida</name>
    <dbReference type="NCBI Taxonomy" id="104623"/>
    <lineage>
        <taxon>Bacteria</taxon>
        <taxon>Pseudomonadati</taxon>
        <taxon>Pseudomonadota</taxon>
        <taxon>Gammaproteobacteria</taxon>
        <taxon>Enterobacterales</taxon>
        <taxon>Pectobacteriaceae</taxon>
        <taxon>Prodigiosinella</taxon>
    </lineage>
</organism>
<dbReference type="EMBL" id="CP025084">
    <property type="protein sequence ID" value="AUH02892.1"/>
    <property type="molecule type" value="Genomic_DNA"/>
</dbReference>
<evidence type="ECO:0000259" key="3">
    <source>
        <dbReference type="Pfam" id="PF01648"/>
    </source>
</evidence>
<dbReference type="GO" id="GO:0005829">
    <property type="term" value="C:cytosol"/>
    <property type="evidence" value="ECO:0007669"/>
    <property type="project" value="TreeGrafter"/>
</dbReference>
<gene>
    <name evidence="4" type="ORF">CWC46_01295</name>
    <name evidence="5" type="ORF">Ser39006_001295</name>
</gene>
<dbReference type="InterPro" id="IPR037143">
    <property type="entry name" value="4-PPantetheinyl_Trfase_dom_sf"/>
</dbReference>
<dbReference type="GO" id="GO:0008897">
    <property type="term" value="F:holo-[acyl-carrier-protein] synthase activity"/>
    <property type="evidence" value="ECO:0007669"/>
    <property type="project" value="InterPro"/>
</dbReference>
<dbReference type="AlphaFoldDB" id="A0A2I5TEB0"/>
<dbReference type="GO" id="GO:0019878">
    <property type="term" value="P:lysine biosynthetic process via aminoadipic acid"/>
    <property type="evidence" value="ECO:0007669"/>
    <property type="project" value="TreeGrafter"/>
</dbReference>
<dbReference type="KEGG" id="sera:Ser39006_001295"/>
<dbReference type="Pfam" id="PF01648">
    <property type="entry name" value="ACPS"/>
    <property type="match status" value="1"/>
</dbReference>
<keyword evidence="2 5" id="KW-0808">Transferase</keyword>
<dbReference type="OrthoDB" id="9808281at2"/>
<accession>A0A2I5TEB0</accession>
<dbReference type="InterPro" id="IPR050559">
    <property type="entry name" value="P-Pant_transferase_sf"/>
</dbReference>
<dbReference type="Gene3D" id="3.90.470.20">
    <property type="entry name" value="4'-phosphopantetheinyl transferase domain"/>
    <property type="match status" value="2"/>
</dbReference>
<dbReference type="KEGG" id="serq:CWC46_01295"/>
<evidence type="ECO:0000313" key="6">
    <source>
        <dbReference type="Proteomes" id="UP000017700"/>
    </source>
</evidence>
<evidence type="ECO:0000313" key="5">
    <source>
        <dbReference type="EMBL" id="AUH02892.1"/>
    </source>
</evidence>
<protein>
    <submittedName>
        <fullName evidence="5">4'-phosphopantetheinyl transferase</fullName>
    </submittedName>
</protein>
<evidence type="ECO:0000256" key="2">
    <source>
        <dbReference type="ARBA" id="ARBA00022679"/>
    </source>
</evidence>
<dbReference type="EMBL" id="CP025085">
    <property type="protein sequence ID" value="AUG98577.1"/>
    <property type="molecule type" value="Genomic_DNA"/>
</dbReference>
<evidence type="ECO:0000313" key="4">
    <source>
        <dbReference type="EMBL" id="AUG98577.1"/>
    </source>
</evidence>
<name>A0A2I5TEB0_SERS3</name>
<sequence length="254" mass="27948">MLKATSSIHTRSLGELADVFSSDPCCVVVGRSALDSPALQAIAGQACNMVNPSVLTFRQLAEGIARLLLAPYCHQTAVELQFARGPWGKPFLPHHPAVQFNISHTAAACAFVIANGSRVGVDVEGLQGQSLRKRDVAKRFFHPDELQWLSQYEEETQFITAFTRLWTRKEAYIKALGTGLFKSLTSFSCLTGLSGGVTVVDEMQPVDCQLNERWLEGTPSVALSYCIFPSAVSQQPVNWEMFIINEQATLTPWL</sequence>
<comment type="similarity">
    <text evidence="1">Belongs to the P-Pant transferase superfamily. Gsp/Sfp/HetI/AcpT family.</text>
</comment>
<dbReference type="InterPro" id="IPR008278">
    <property type="entry name" value="4-PPantetheinyl_Trfase_dom"/>
</dbReference>
<keyword evidence="6" id="KW-1185">Reference proteome</keyword>
<dbReference type="Proteomes" id="UP000017700">
    <property type="component" value="Chromosome"/>
</dbReference>
<dbReference type="STRING" id="104623.Ser39006_00696"/>
<reference evidence="4 7" key="3">
    <citation type="submission" date="2017-11" db="EMBL/GenBank/DDBJ databases">
        <title>Complete genome sequence of Serratia sp. ATCC 39006 LacA.</title>
        <authorList>
            <person name="Hampton H.G."/>
            <person name="Jackson S.A."/>
            <person name="Jauregui R."/>
            <person name="Poulter G.T.M."/>
            <person name="Salmond G.P.C."/>
            <person name="Fineran P.C."/>
        </authorList>
    </citation>
    <scope>NUCLEOTIDE SEQUENCE [LARGE SCALE GENOMIC DNA]</scope>
    <source>
        <strain evidence="4 7">ATCC 39006</strain>
    </source>
</reference>
<reference evidence="5" key="4">
    <citation type="submission" date="2017-11" db="EMBL/GenBank/DDBJ databases">
        <title>Complete genome sequence of Serratia sp. ATCC 39006.</title>
        <authorList>
            <person name="Hampton H.G."/>
            <person name="Jackson S.A."/>
            <person name="Jauregui R."/>
            <person name="Poulter G.T.M."/>
            <person name="Salmond G.P.C."/>
            <person name="Fineran P.C."/>
        </authorList>
    </citation>
    <scope>NUCLEOTIDE SEQUENCE</scope>
    <source>
        <strain evidence="5">ATCC 39006</strain>
    </source>
</reference>
<evidence type="ECO:0000313" key="7">
    <source>
        <dbReference type="Proteomes" id="UP000233778"/>
    </source>
</evidence>
<feature type="domain" description="4'-phosphopantetheinyl transferase" evidence="3">
    <location>
        <begin position="118"/>
        <end position="209"/>
    </location>
</feature>
<dbReference type="SUPFAM" id="SSF56214">
    <property type="entry name" value="4'-phosphopantetheinyl transferase"/>
    <property type="match status" value="2"/>
</dbReference>
<dbReference type="RefSeq" id="WP_021013971.1">
    <property type="nucleotide sequence ID" value="NZ_CP025084.1"/>
</dbReference>
<reference evidence="5" key="2">
    <citation type="submission" date="2013-09" db="EMBL/GenBank/DDBJ databases">
        <authorList>
            <person name="Wang G."/>
            <person name="Yang Y."/>
            <person name="Su Y."/>
        </authorList>
    </citation>
    <scope>NUCLEOTIDE SEQUENCE</scope>
    <source>
        <strain evidence="5">ATCC 39006</strain>
    </source>
</reference>
<proteinExistence type="inferred from homology"/>
<reference evidence="5 6" key="1">
    <citation type="journal article" date="2013" name="Genome Announc.">
        <title>Draft genome sequence of Serratia sp. strain ATCC 39006, a model bacterium for analysis of the biosynthesis and regulation of prodigiosin, a carbapenem, and gas vesicles.</title>
        <authorList>
            <person name="Fineran P.C."/>
            <person name="Iglesias Cans M.C."/>
            <person name="Ramsay J.P."/>
            <person name="Wilf N.M."/>
            <person name="Cossyleon D."/>
            <person name="McNeil M.B."/>
            <person name="Williamson N.R."/>
            <person name="Monson R.E."/>
            <person name="Becher S.A."/>
            <person name="Stanton J.A."/>
            <person name="Brugger K."/>
            <person name="Brown S.D."/>
            <person name="Salmond G.P."/>
        </authorList>
    </citation>
    <scope>NUCLEOTIDE SEQUENCE [LARGE SCALE GENOMIC DNA]</scope>
    <source>
        <strain evidence="5">ATCC 39006</strain>
        <strain evidence="6">ATCC 39006 / SC 11482</strain>
    </source>
</reference>
<dbReference type="PANTHER" id="PTHR12215:SF10">
    <property type="entry name" value="L-AMINOADIPATE-SEMIALDEHYDE DEHYDROGENASE-PHOSPHOPANTETHEINYL TRANSFERASE"/>
    <property type="match status" value="1"/>
</dbReference>